<dbReference type="Proteomes" id="UP000254047">
    <property type="component" value="Unassembled WGS sequence"/>
</dbReference>
<proteinExistence type="inferred from homology"/>
<reference evidence="3 5" key="1">
    <citation type="submission" date="2018-06" db="EMBL/GenBank/DDBJ databases">
        <authorList>
            <consortium name="Pathogen Informatics"/>
            <person name="Doyle S."/>
        </authorList>
    </citation>
    <scope>NUCLEOTIDE SEQUENCE [LARGE SCALE GENOMIC DNA]</scope>
    <source>
        <strain evidence="3 5">NCTC13830</strain>
    </source>
</reference>
<accession>A0A380G3P3</accession>
<sequence>MHRCIQCLQPIRENLTVFNFYRPREQFCHSCQQQWDAVALDSKVDRCPRCLNKQTTDSDVCLDCQFLEKTFTLMSQLYCDYQYTGVMKEVIHNYKFMRDYYLAKVLASKLKLPKTSYDMIVPIPSPYERDAERTFNPVTTVLDEMGVTYTNLIKTQLRPKQSRLGKIARAKASNPFFIDSEIDLTGKVILLVDDIYTTGLTVHHAGELLCDKSVRKFKVFAFSR</sequence>
<dbReference type="Gene3D" id="3.40.50.2020">
    <property type="match status" value="1"/>
</dbReference>
<dbReference type="EMBL" id="SRLS01000003">
    <property type="protein sequence ID" value="TGE18826.1"/>
    <property type="molecule type" value="Genomic_DNA"/>
</dbReference>
<name>A0A380G3P3_9STAP</name>
<dbReference type="EMBL" id="UHDO01000001">
    <property type="protein sequence ID" value="SUM44868.1"/>
    <property type="molecule type" value="Genomic_DNA"/>
</dbReference>
<evidence type="ECO:0000313" key="5">
    <source>
        <dbReference type="Proteomes" id="UP000254047"/>
    </source>
</evidence>
<comment type="similarity">
    <text evidence="1">Belongs to the ComF/GntX family.</text>
</comment>
<evidence type="ECO:0000313" key="6">
    <source>
        <dbReference type="Proteomes" id="UP000297598"/>
    </source>
</evidence>
<dbReference type="OrthoDB" id="9779910at2"/>
<dbReference type="InterPro" id="IPR029057">
    <property type="entry name" value="PRTase-like"/>
</dbReference>
<dbReference type="RefSeq" id="WP_103298786.1">
    <property type="nucleotide sequence ID" value="NZ_PPQT01000116.1"/>
</dbReference>
<dbReference type="InterPro" id="IPR051910">
    <property type="entry name" value="ComF/GntX_DNA_util-trans"/>
</dbReference>
<evidence type="ECO:0000259" key="2">
    <source>
        <dbReference type="Pfam" id="PF00156"/>
    </source>
</evidence>
<keyword evidence="6" id="KW-1185">Reference proteome</keyword>
<dbReference type="InterPro" id="IPR000836">
    <property type="entry name" value="PRTase_dom"/>
</dbReference>
<dbReference type="AlphaFoldDB" id="A0A380G3P3"/>
<dbReference type="PANTHER" id="PTHR47505:SF1">
    <property type="entry name" value="DNA UTILIZATION PROTEIN YHGH"/>
    <property type="match status" value="1"/>
</dbReference>
<evidence type="ECO:0000313" key="4">
    <source>
        <dbReference type="EMBL" id="TGE18826.1"/>
    </source>
</evidence>
<protein>
    <submittedName>
        <fullName evidence="4">ComF family protein</fullName>
    </submittedName>
    <submittedName>
        <fullName evidence="3">Competence protein ComF</fullName>
    </submittedName>
</protein>
<reference evidence="4 6" key="2">
    <citation type="submission" date="2019-04" db="EMBL/GenBank/DDBJ databases">
        <title>Genomic characterization of Staphylococcus petrasii strains.</title>
        <authorList>
            <person name="Vrbovska V."/>
            <person name="Kovarovic V."/>
            <person name="Maslanova I."/>
            <person name="Indrakova A."/>
            <person name="Petras P."/>
            <person name="Sedo O."/>
            <person name="Svec P."/>
            <person name="Fisarova L."/>
            <person name="Sedlacek I."/>
            <person name="Doskar J."/>
            <person name="Pantucek R."/>
        </authorList>
    </citation>
    <scope>NUCLEOTIDE SEQUENCE [LARGE SCALE GENOMIC DNA]</scope>
    <source>
        <strain evidence="4 6">P5404</strain>
    </source>
</reference>
<dbReference type="Proteomes" id="UP000297598">
    <property type="component" value="Unassembled WGS sequence"/>
</dbReference>
<dbReference type="PANTHER" id="PTHR47505">
    <property type="entry name" value="DNA UTILIZATION PROTEIN YHGH"/>
    <property type="match status" value="1"/>
</dbReference>
<evidence type="ECO:0000256" key="1">
    <source>
        <dbReference type="ARBA" id="ARBA00008007"/>
    </source>
</evidence>
<organism evidence="3 5">
    <name type="scientific">Staphylococcus petrasii</name>
    <dbReference type="NCBI Taxonomy" id="1276936"/>
    <lineage>
        <taxon>Bacteria</taxon>
        <taxon>Bacillati</taxon>
        <taxon>Bacillota</taxon>
        <taxon>Bacilli</taxon>
        <taxon>Bacillales</taxon>
        <taxon>Staphylococcaceae</taxon>
        <taxon>Staphylococcus</taxon>
    </lineage>
</organism>
<dbReference type="SUPFAM" id="SSF53271">
    <property type="entry name" value="PRTase-like"/>
    <property type="match status" value="1"/>
</dbReference>
<dbReference type="CDD" id="cd06223">
    <property type="entry name" value="PRTases_typeI"/>
    <property type="match status" value="1"/>
</dbReference>
<evidence type="ECO:0000313" key="3">
    <source>
        <dbReference type="EMBL" id="SUM44868.1"/>
    </source>
</evidence>
<gene>
    <name evidence="4" type="ORF">BJR09_02990</name>
    <name evidence="3" type="ORF">NCTC13830_02258</name>
</gene>
<dbReference type="Pfam" id="PF00156">
    <property type="entry name" value="Pribosyltran"/>
    <property type="match status" value="1"/>
</dbReference>
<feature type="domain" description="Phosphoribosyltransferase" evidence="2">
    <location>
        <begin position="144"/>
        <end position="218"/>
    </location>
</feature>